<evidence type="ECO:0000256" key="4">
    <source>
        <dbReference type="ARBA" id="ARBA00022692"/>
    </source>
</evidence>
<dbReference type="InterPro" id="IPR000731">
    <property type="entry name" value="SSD"/>
</dbReference>
<evidence type="ECO:0000259" key="8">
    <source>
        <dbReference type="PROSITE" id="PS50156"/>
    </source>
</evidence>
<dbReference type="InterPro" id="IPR050545">
    <property type="entry name" value="Mycobact_MmpL"/>
</dbReference>
<dbReference type="AlphaFoldDB" id="A0A5N6C3R8"/>
<feature type="transmembrane region" description="Helical" evidence="7">
    <location>
        <begin position="540"/>
        <end position="561"/>
    </location>
</feature>
<evidence type="ECO:0000313" key="10">
    <source>
        <dbReference type="Proteomes" id="UP000313066"/>
    </source>
</evidence>
<feature type="transmembrane region" description="Helical" evidence="7">
    <location>
        <begin position="643"/>
        <end position="664"/>
    </location>
</feature>
<feature type="transmembrane region" description="Helical" evidence="7">
    <location>
        <begin position="612"/>
        <end position="637"/>
    </location>
</feature>
<feature type="transmembrane region" description="Helical" evidence="7">
    <location>
        <begin position="370"/>
        <end position="392"/>
    </location>
</feature>
<reference evidence="9 10" key="1">
    <citation type="submission" date="2019-10" db="EMBL/GenBank/DDBJ databases">
        <title>Nonomuraea sp. nov., isolated from Phyllanthus amarus.</title>
        <authorList>
            <person name="Klykleung N."/>
            <person name="Tanasupawat S."/>
        </authorList>
    </citation>
    <scope>NUCLEOTIDE SEQUENCE [LARGE SCALE GENOMIC DNA]</scope>
    <source>
        <strain evidence="9 10">CR1-09</strain>
    </source>
</reference>
<dbReference type="PANTHER" id="PTHR33406:SF6">
    <property type="entry name" value="MEMBRANE PROTEIN YDGH-RELATED"/>
    <property type="match status" value="1"/>
</dbReference>
<protein>
    <submittedName>
        <fullName evidence="9">MMPL family transporter</fullName>
    </submittedName>
</protein>
<dbReference type="Gene3D" id="1.20.1640.10">
    <property type="entry name" value="Multidrug efflux transporter AcrB transmembrane domain"/>
    <property type="match status" value="2"/>
</dbReference>
<dbReference type="RefSeq" id="WP_139573134.1">
    <property type="nucleotide sequence ID" value="NZ_VDMA02000002.1"/>
</dbReference>
<sequence>METLRRLAGLPAGRIGKWAVIAAWLVMLVPLGALAGGIGRVQDNDETNWMPASAQSTRAVELARWEFPAGSDSTLVLVYAREGGLSAADRETVLDDRDRLRALAGGNVTGPAPSADGEALTLTVPVPGRAMETGEAGEIVARAREIMRAGLPAGLAAAATGPAAFRADATAANGRIDGTLTLVTVGVVALLLFVTYRSPVLPLVPLACVAAGVVAAQAGAVLAGRAGAEVSGSGSILMIVLVFGLGTDYALLLISRYREELAEHADRHRAMALALRRTVPSVAASAATMALAALALLAADMNSTKGLGPLAAVAVMAALLAMTTLLPALLTALGRGVFWPAIPRRRAPGARSTRIWQRIGALVSRRPRRAWALAGLALAALTCGTVFLRAGVLDGGDNFTRKPESAAGQEIIRAHFPGGTTAPALVYAPVRAAASVAALARTAPGIASTGSAETSASGRWVRITAVLADTPASEPARRSVAGLRARLARAAPGALVGGQTAALLDRDAAMDRDLAVIAPLVIGVVTLVLGVLLRAVVAPLLLLGCALLSSGAAAGLSTLLFHALGFPRTDQTALTLGFLFLVALGVDYTIFLMARAREEVARHGHREGTVTALVATGGVITGAGVVLAATFLVLTITPVVLNIQLGLLVALGVLVDAFVVRTILVPALALDIGPATWWPARPVPAPRPRSQPSGIGSPPW</sequence>
<feature type="transmembrane region" description="Helical" evidence="7">
    <location>
        <begin position="311"/>
        <end position="338"/>
    </location>
</feature>
<organism evidence="9 10">
    <name type="scientific">Microbispora catharanthi</name>
    <dbReference type="NCBI Taxonomy" id="1712871"/>
    <lineage>
        <taxon>Bacteria</taxon>
        <taxon>Bacillati</taxon>
        <taxon>Actinomycetota</taxon>
        <taxon>Actinomycetes</taxon>
        <taxon>Streptosporangiales</taxon>
        <taxon>Streptosporangiaceae</taxon>
        <taxon>Microbispora</taxon>
    </lineage>
</organism>
<dbReference type="InterPro" id="IPR004869">
    <property type="entry name" value="MMPL_dom"/>
</dbReference>
<dbReference type="EMBL" id="VDMA02000002">
    <property type="protein sequence ID" value="KAB8187352.1"/>
    <property type="molecule type" value="Genomic_DNA"/>
</dbReference>
<comment type="caution">
    <text evidence="9">The sequence shown here is derived from an EMBL/GenBank/DDBJ whole genome shotgun (WGS) entry which is preliminary data.</text>
</comment>
<comment type="similarity">
    <text evidence="2">Belongs to the resistance-nodulation-cell division (RND) (TC 2.A.6) family. MmpL subfamily.</text>
</comment>
<dbReference type="Proteomes" id="UP000313066">
    <property type="component" value="Unassembled WGS sequence"/>
</dbReference>
<feature type="transmembrane region" description="Helical" evidence="7">
    <location>
        <begin position="278"/>
        <end position="299"/>
    </location>
</feature>
<gene>
    <name evidence="9" type="ORF">FH610_005450</name>
</gene>
<feature type="transmembrane region" description="Helical" evidence="7">
    <location>
        <begin position="514"/>
        <end position="533"/>
    </location>
</feature>
<dbReference type="SUPFAM" id="SSF82866">
    <property type="entry name" value="Multidrug efflux transporter AcrB transmembrane domain"/>
    <property type="match status" value="2"/>
</dbReference>
<feature type="domain" description="SSD" evidence="8">
    <location>
        <begin position="546"/>
        <end position="670"/>
    </location>
</feature>
<dbReference type="PANTHER" id="PTHR33406">
    <property type="entry name" value="MEMBRANE PROTEIN MJ1562-RELATED"/>
    <property type="match status" value="1"/>
</dbReference>
<evidence type="ECO:0000256" key="2">
    <source>
        <dbReference type="ARBA" id="ARBA00010157"/>
    </source>
</evidence>
<keyword evidence="10" id="KW-1185">Reference proteome</keyword>
<feature type="transmembrane region" description="Helical" evidence="7">
    <location>
        <begin position="573"/>
        <end position="591"/>
    </location>
</feature>
<keyword evidence="6 7" id="KW-0472">Membrane</keyword>
<evidence type="ECO:0000256" key="3">
    <source>
        <dbReference type="ARBA" id="ARBA00022475"/>
    </source>
</evidence>
<feature type="transmembrane region" description="Helical" evidence="7">
    <location>
        <begin position="236"/>
        <end position="257"/>
    </location>
</feature>
<keyword evidence="4 7" id="KW-0812">Transmembrane</keyword>
<comment type="subcellular location">
    <subcellularLocation>
        <location evidence="1">Cell membrane</location>
        <topology evidence="1">Multi-pass membrane protein</topology>
    </subcellularLocation>
</comment>
<keyword evidence="5 7" id="KW-1133">Transmembrane helix</keyword>
<evidence type="ECO:0000256" key="7">
    <source>
        <dbReference type="SAM" id="Phobius"/>
    </source>
</evidence>
<feature type="transmembrane region" description="Helical" evidence="7">
    <location>
        <begin position="178"/>
        <end position="196"/>
    </location>
</feature>
<feature type="transmembrane region" description="Helical" evidence="7">
    <location>
        <begin position="21"/>
        <end position="41"/>
    </location>
</feature>
<evidence type="ECO:0000313" key="9">
    <source>
        <dbReference type="EMBL" id="KAB8187352.1"/>
    </source>
</evidence>
<feature type="transmembrane region" description="Helical" evidence="7">
    <location>
        <begin position="203"/>
        <end position="224"/>
    </location>
</feature>
<keyword evidence="3" id="KW-1003">Cell membrane</keyword>
<feature type="domain" description="SSD" evidence="8">
    <location>
        <begin position="227"/>
        <end position="332"/>
    </location>
</feature>
<dbReference type="PROSITE" id="PS50156">
    <property type="entry name" value="SSD"/>
    <property type="match status" value="2"/>
</dbReference>
<accession>A0A5N6C3R8</accession>
<proteinExistence type="inferred from homology"/>
<evidence type="ECO:0000256" key="5">
    <source>
        <dbReference type="ARBA" id="ARBA00022989"/>
    </source>
</evidence>
<evidence type="ECO:0000256" key="1">
    <source>
        <dbReference type="ARBA" id="ARBA00004651"/>
    </source>
</evidence>
<evidence type="ECO:0000256" key="6">
    <source>
        <dbReference type="ARBA" id="ARBA00023136"/>
    </source>
</evidence>
<name>A0A5N6C3R8_9ACTN</name>
<dbReference type="GO" id="GO:0005886">
    <property type="term" value="C:plasma membrane"/>
    <property type="evidence" value="ECO:0007669"/>
    <property type="project" value="UniProtKB-SubCell"/>
</dbReference>
<dbReference type="Pfam" id="PF03176">
    <property type="entry name" value="MMPL"/>
    <property type="match status" value="2"/>
</dbReference>